<evidence type="ECO:0008006" key="6">
    <source>
        <dbReference type="Google" id="ProtNLM"/>
    </source>
</evidence>
<dbReference type="RefSeq" id="WP_007978398.1">
    <property type="nucleotide sequence ID" value="NZ_AEMG01000006.1"/>
</dbReference>
<dbReference type="STRING" id="797209.GCA_000376445_00116"/>
<dbReference type="eggNOG" id="arCOG06212">
    <property type="taxonomic scope" value="Archaea"/>
</dbReference>
<dbReference type="PATRIC" id="fig|797209.4.peg.1427"/>
<evidence type="ECO:0000256" key="1">
    <source>
        <dbReference type="SAM" id="MobiDB-lite"/>
    </source>
</evidence>
<dbReference type="Proteomes" id="UP000184203">
    <property type="component" value="Unassembled WGS sequence"/>
</dbReference>
<dbReference type="EMBL" id="FRAN01000001">
    <property type="protein sequence ID" value="SHK17134.1"/>
    <property type="molecule type" value="Genomic_DNA"/>
</dbReference>
<dbReference type="InterPro" id="IPR043899">
    <property type="entry name" value="DUF5789"/>
</dbReference>
<organism evidence="2 4">
    <name type="scientific">Haladaptatus paucihalophilus DX253</name>
    <dbReference type="NCBI Taxonomy" id="797209"/>
    <lineage>
        <taxon>Archaea</taxon>
        <taxon>Methanobacteriati</taxon>
        <taxon>Methanobacteriota</taxon>
        <taxon>Stenosarchaea group</taxon>
        <taxon>Halobacteria</taxon>
        <taxon>Halobacteriales</taxon>
        <taxon>Haladaptataceae</taxon>
        <taxon>Haladaptatus</taxon>
    </lineage>
</organism>
<keyword evidence="5" id="KW-1185">Reference proteome</keyword>
<dbReference type="AlphaFoldDB" id="E7QRL3"/>
<accession>E7QRL3</accession>
<evidence type="ECO:0000313" key="5">
    <source>
        <dbReference type="Proteomes" id="UP000184203"/>
    </source>
</evidence>
<dbReference type="EMBL" id="AEMG01000006">
    <property type="protein sequence ID" value="EFW92632.1"/>
    <property type="molecule type" value="Genomic_DNA"/>
</dbReference>
<dbReference type="OrthoDB" id="195084at2157"/>
<sequence>MADDTEDEGPAVELGEREPVDGAPLARVTSRLFWPVQKSEVERKEGGETIRTPDGPQELADVLEAVDETYFQSEQEFTNAVEDAIGTGPIPTADDS</sequence>
<feature type="compositionally biased region" description="Acidic residues" evidence="1">
    <location>
        <begin position="1"/>
        <end position="10"/>
    </location>
</feature>
<reference evidence="5" key="2">
    <citation type="submission" date="2016-11" db="EMBL/GenBank/DDBJ databases">
        <authorList>
            <person name="Varghese N."/>
            <person name="Submissions S."/>
        </authorList>
    </citation>
    <scope>NUCLEOTIDE SEQUENCE [LARGE SCALE GENOMIC DNA]</scope>
    <source>
        <strain evidence="5">DX253</strain>
    </source>
</reference>
<evidence type="ECO:0000313" key="3">
    <source>
        <dbReference type="EMBL" id="SHK17134.1"/>
    </source>
</evidence>
<evidence type="ECO:0000313" key="4">
    <source>
        <dbReference type="Proteomes" id="UP000003751"/>
    </source>
</evidence>
<name>E7QRL3_HALPU</name>
<dbReference type="Proteomes" id="UP000003751">
    <property type="component" value="Unassembled WGS sequence"/>
</dbReference>
<dbReference type="Pfam" id="PF19102">
    <property type="entry name" value="DUF5789"/>
    <property type="match status" value="1"/>
</dbReference>
<reference evidence="2 4" key="1">
    <citation type="journal article" date="2014" name="ISME J.">
        <title>Trehalose/2-sulfotrehalose biosynthesis and glycine-betaine uptake are widely spread mechanisms for osmoadaptation in the Halobacteriales.</title>
        <authorList>
            <person name="Youssef N.H."/>
            <person name="Savage-Ashlock K.N."/>
            <person name="McCully A.L."/>
            <person name="Luedtke B."/>
            <person name="Shaw E.I."/>
            <person name="Hoff W.D."/>
            <person name="Elshahed M.S."/>
        </authorList>
    </citation>
    <scope>NUCLEOTIDE SEQUENCE [LARGE SCALE GENOMIC DNA]</scope>
    <source>
        <strain evidence="2 4">DX253</strain>
    </source>
</reference>
<gene>
    <name evidence="3" type="ORF">SAMN05444342_0824</name>
    <name evidence="2" type="ORF">ZOD2009_07179</name>
</gene>
<reference evidence="3" key="3">
    <citation type="submission" date="2016-11" db="EMBL/GenBank/DDBJ databases">
        <authorList>
            <person name="Jaros S."/>
            <person name="Januszkiewicz K."/>
            <person name="Wedrychowicz H."/>
        </authorList>
    </citation>
    <scope>NUCLEOTIDE SEQUENCE [LARGE SCALE GENOMIC DNA]</scope>
    <source>
        <strain evidence="3">DX253</strain>
    </source>
</reference>
<feature type="region of interest" description="Disordered" evidence="1">
    <location>
        <begin position="1"/>
        <end position="26"/>
    </location>
</feature>
<protein>
    <recommendedName>
        <fullName evidence="6">DUF2795 domain-containing protein</fullName>
    </recommendedName>
</protein>
<proteinExistence type="predicted"/>
<evidence type="ECO:0000313" key="2">
    <source>
        <dbReference type="EMBL" id="EFW92632.1"/>
    </source>
</evidence>